<dbReference type="GeneID" id="95975004"/>
<name>A0ABR3PPH3_9PEZI</name>
<evidence type="ECO:0000313" key="1">
    <source>
        <dbReference type="EMBL" id="KAL1311094.1"/>
    </source>
</evidence>
<evidence type="ECO:0008006" key="3">
    <source>
        <dbReference type="Google" id="ProtNLM"/>
    </source>
</evidence>
<organism evidence="1 2">
    <name type="scientific">Neodothiora populina</name>
    <dbReference type="NCBI Taxonomy" id="2781224"/>
    <lineage>
        <taxon>Eukaryota</taxon>
        <taxon>Fungi</taxon>
        <taxon>Dikarya</taxon>
        <taxon>Ascomycota</taxon>
        <taxon>Pezizomycotina</taxon>
        <taxon>Dothideomycetes</taxon>
        <taxon>Dothideomycetidae</taxon>
        <taxon>Dothideales</taxon>
        <taxon>Dothioraceae</taxon>
        <taxon>Neodothiora</taxon>
    </lineage>
</organism>
<keyword evidence="2" id="KW-1185">Reference proteome</keyword>
<proteinExistence type="predicted"/>
<dbReference type="Gene3D" id="3.80.10.10">
    <property type="entry name" value="Ribonuclease Inhibitor"/>
    <property type="match status" value="1"/>
</dbReference>
<dbReference type="Proteomes" id="UP001562354">
    <property type="component" value="Unassembled WGS sequence"/>
</dbReference>
<comment type="caution">
    <text evidence="1">The sequence shown here is derived from an EMBL/GenBank/DDBJ whole genome shotgun (WGS) entry which is preliminary data.</text>
</comment>
<dbReference type="EMBL" id="JBFMKM010000003">
    <property type="protein sequence ID" value="KAL1311094.1"/>
    <property type="molecule type" value="Genomic_DNA"/>
</dbReference>
<dbReference type="InterPro" id="IPR032675">
    <property type="entry name" value="LRR_dom_sf"/>
</dbReference>
<protein>
    <recommendedName>
        <fullName evidence="3">F-box domain-containing protein</fullName>
    </recommendedName>
</protein>
<sequence>MNINVLPHEILSSILEAAVAINAKEGVTYTYGLSQAPLPAQKAKLNRYLRGPVCPDDLLWDATASIRQVCSRWHDWALSHSLKQLWVRRWRGSERWAELSMRRQLYDVYELIEKPSGYHVYRDPFGSLKHTEELFAAFPNLAKHARRLWFNGFYTASTDRLILSVLRSCRKLTSVSIPWALLRHGTADEWAHLLGVAVPEDPALQTLELQAIDLSAVQERDYNELTITKPLLDPRVDFSNIKRLKLVGDTTWMPITDVDLIAMACTATNLEELLVTNMSTVTIEGVMALIKASQSSIRIIEHSPLSNDGFFRPHPGVTASGEHICETLTQSPKLRDLSISVPSACECLFAHEDVAWEGECQVRASALCGTPCERPNSAETQRARAAALRDMLDRGRSLISGRARQRRALDIEFFFAECIFDLRDCVVHGDFALAEISSGGRWPLLKTSSPKGPYGTTGLYGKDEGTWDIISEAEFFTAVEKGWLRI</sequence>
<evidence type="ECO:0000313" key="2">
    <source>
        <dbReference type="Proteomes" id="UP001562354"/>
    </source>
</evidence>
<dbReference type="RefSeq" id="XP_069203943.1">
    <property type="nucleotide sequence ID" value="XM_069340475.1"/>
</dbReference>
<gene>
    <name evidence="1" type="ORF">AAFC00_001301</name>
</gene>
<reference evidence="1 2" key="1">
    <citation type="submission" date="2024-07" db="EMBL/GenBank/DDBJ databases">
        <title>Draft sequence of the Neodothiora populina.</title>
        <authorList>
            <person name="Drown D.D."/>
            <person name="Schuette U.S."/>
            <person name="Buechlein A.B."/>
            <person name="Rusch D.R."/>
            <person name="Winton L.W."/>
            <person name="Adams G.A."/>
        </authorList>
    </citation>
    <scope>NUCLEOTIDE SEQUENCE [LARGE SCALE GENOMIC DNA]</scope>
    <source>
        <strain evidence="1 2">CPC 39397</strain>
    </source>
</reference>
<accession>A0ABR3PPH3</accession>